<keyword evidence="1" id="KW-1133">Transmembrane helix</keyword>
<dbReference type="AlphaFoldDB" id="A0A382I064"/>
<organism evidence="2">
    <name type="scientific">marine metagenome</name>
    <dbReference type="NCBI Taxonomy" id="408172"/>
    <lineage>
        <taxon>unclassified sequences</taxon>
        <taxon>metagenomes</taxon>
        <taxon>ecological metagenomes</taxon>
    </lineage>
</organism>
<sequence length="49" mass="5839">MTKNKKIIQFILIFIGLILIISTYYFYPKFIKKKIAEEKTILTEEAQVD</sequence>
<accession>A0A382I064</accession>
<dbReference type="EMBL" id="UINC01064410">
    <property type="protein sequence ID" value="SVB93054.1"/>
    <property type="molecule type" value="Genomic_DNA"/>
</dbReference>
<reference evidence="2" key="1">
    <citation type="submission" date="2018-05" db="EMBL/GenBank/DDBJ databases">
        <authorList>
            <person name="Lanie J.A."/>
            <person name="Ng W.-L."/>
            <person name="Kazmierczak K.M."/>
            <person name="Andrzejewski T.M."/>
            <person name="Davidsen T.M."/>
            <person name="Wayne K.J."/>
            <person name="Tettelin H."/>
            <person name="Glass J.I."/>
            <person name="Rusch D."/>
            <person name="Podicherti R."/>
            <person name="Tsui H.-C.T."/>
            <person name="Winkler M.E."/>
        </authorList>
    </citation>
    <scope>NUCLEOTIDE SEQUENCE</scope>
</reference>
<feature type="non-terminal residue" evidence="2">
    <location>
        <position position="49"/>
    </location>
</feature>
<name>A0A382I064_9ZZZZ</name>
<evidence type="ECO:0000256" key="1">
    <source>
        <dbReference type="SAM" id="Phobius"/>
    </source>
</evidence>
<proteinExistence type="predicted"/>
<keyword evidence="1" id="KW-0472">Membrane</keyword>
<keyword evidence="1" id="KW-0812">Transmembrane</keyword>
<protein>
    <submittedName>
        <fullName evidence="2">Uncharacterized protein</fullName>
    </submittedName>
</protein>
<evidence type="ECO:0000313" key="2">
    <source>
        <dbReference type="EMBL" id="SVB93054.1"/>
    </source>
</evidence>
<feature type="transmembrane region" description="Helical" evidence="1">
    <location>
        <begin position="6"/>
        <end position="27"/>
    </location>
</feature>
<gene>
    <name evidence="2" type="ORF">METZ01_LOCUS245908</name>
</gene>